<proteinExistence type="predicted"/>
<dbReference type="OrthoDB" id="13547at2"/>
<name>A0A512LA03_9PROT</name>
<gene>
    <name evidence="1" type="ORF">TPL01_24540</name>
</gene>
<keyword evidence="2" id="KW-1185">Reference proteome</keyword>
<dbReference type="RefSeq" id="WP_147074187.1">
    <property type="nucleotide sequence ID" value="NZ_AP021884.1"/>
</dbReference>
<evidence type="ECO:0000313" key="2">
    <source>
        <dbReference type="Proteomes" id="UP000321337"/>
    </source>
</evidence>
<evidence type="ECO:0008006" key="3">
    <source>
        <dbReference type="Google" id="ProtNLM"/>
    </source>
</evidence>
<protein>
    <recommendedName>
        <fullName evidence="3">DUF86 domain-containing protein</fullName>
    </recommendedName>
</protein>
<dbReference type="AlphaFoldDB" id="A0A512LA03"/>
<dbReference type="Gene3D" id="1.20.120.330">
    <property type="entry name" value="Nucleotidyltransferases domain 2"/>
    <property type="match status" value="1"/>
</dbReference>
<dbReference type="Proteomes" id="UP000321337">
    <property type="component" value="Unassembled WGS sequence"/>
</dbReference>
<dbReference type="EMBL" id="BKAD01000028">
    <property type="protein sequence ID" value="GEP31316.1"/>
    <property type="molecule type" value="Genomic_DNA"/>
</dbReference>
<dbReference type="SUPFAM" id="SSF81593">
    <property type="entry name" value="Nucleotidyltransferase substrate binding subunit/domain"/>
    <property type="match status" value="1"/>
</dbReference>
<organism evidence="1 2">
    <name type="scientific">Sulfuriferula plumbiphila</name>
    <dbReference type="NCBI Taxonomy" id="171865"/>
    <lineage>
        <taxon>Bacteria</taxon>
        <taxon>Pseudomonadati</taxon>
        <taxon>Pseudomonadota</taxon>
        <taxon>Betaproteobacteria</taxon>
        <taxon>Nitrosomonadales</taxon>
        <taxon>Sulfuricellaceae</taxon>
        <taxon>Sulfuriferula</taxon>
    </lineage>
</organism>
<evidence type="ECO:0000313" key="1">
    <source>
        <dbReference type="EMBL" id="GEP31316.1"/>
    </source>
</evidence>
<reference evidence="1 2" key="1">
    <citation type="submission" date="2019-07" db="EMBL/GenBank/DDBJ databases">
        <title>Whole genome shotgun sequence of Thiobacillus plumbophilus NBRC 107929.</title>
        <authorList>
            <person name="Hosoyama A."/>
            <person name="Uohara A."/>
            <person name="Ohji S."/>
            <person name="Ichikawa N."/>
        </authorList>
    </citation>
    <scope>NUCLEOTIDE SEQUENCE [LARGE SCALE GENOMIC DNA]</scope>
    <source>
        <strain evidence="1 2">NBRC 107929</strain>
    </source>
</reference>
<sequence length="163" mass="18344">MTETINRLWQILRVVEKEAHSLQAVMQRRFPGHGAISPAWLEGQLATPEGIDRLESFVGKFSRMQDTLVDKLLPHFLLAVGEEPGTALDNLRRAERLGIVSDPDQWLAMRRLRNHLVHEYVDDLAQLAAAPAKARETAGELYKTFHGIKAYAGKNLPPVDKTQ</sequence>
<comment type="caution">
    <text evidence="1">The sequence shown here is derived from an EMBL/GenBank/DDBJ whole genome shotgun (WGS) entry which is preliminary data.</text>
</comment>
<accession>A0A512LA03</accession>